<evidence type="ECO:0000256" key="2">
    <source>
        <dbReference type="ARBA" id="ARBA00022448"/>
    </source>
</evidence>
<evidence type="ECO:0000256" key="6">
    <source>
        <dbReference type="ARBA" id="ARBA00022692"/>
    </source>
</evidence>
<dbReference type="AlphaFoldDB" id="A0A418GF77"/>
<dbReference type="GO" id="GO:0009401">
    <property type="term" value="P:phosphoenolpyruvate-dependent sugar phosphotransferase system"/>
    <property type="evidence" value="ECO:0007669"/>
    <property type="project" value="UniProtKB-KW"/>
</dbReference>
<evidence type="ECO:0000256" key="7">
    <source>
        <dbReference type="ARBA" id="ARBA00022989"/>
    </source>
</evidence>
<keyword evidence="4" id="KW-0762">Sugar transport</keyword>
<keyword evidence="7 9" id="KW-1133">Transmembrane helix</keyword>
<keyword evidence="2" id="KW-0813">Transport</keyword>
<sequence length="173" mass="18835">IKGLKVALFGPIAGIGDAIFWFTLLPIMAGICSSFASQGNLLGPILFFAVYLLIFFLRVGWTHVGYSVGVKAIDKVRENSQMIARSATILGITVIGGLIASYVHINVVTSFAIDSTHSVALQQDFFDKVFPNILPMAYTLLMYYFLRVKKAHPVLLIGVTFVLSIVCSAFGIL</sequence>
<dbReference type="Proteomes" id="UP000284508">
    <property type="component" value="Unassembled WGS sequence"/>
</dbReference>
<protein>
    <submittedName>
        <fullName evidence="10">PTS N-acetylgalactosamine transporter subunit IID</fullName>
    </submittedName>
</protein>
<comment type="caution">
    <text evidence="10">The sequence shown here is derived from an EMBL/GenBank/DDBJ whole genome shotgun (WGS) entry which is preliminary data.</text>
</comment>
<evidence type="ECO:0000256" key="3">
    <source>
        <dbReference type="ARBA" id="ARBA00022475"/>
    </source>
</evidence>
<dbReference type="PANTHER" id="PTHR32502">
    <property type="entry name" value="N-ACETYLGALACTOSAMINE PERMEASE II COMPONENT-RELATED"/>
    <property type="match status" value="1"/>
</dbReference>
<evidence type="ECO:0000256" key="5">
    <source>
        <dbReference type="ARBA" id="ARBA00022683"/>
    </source>
</evidence>
<feature type="non-terminal residue" evidence="10">
    <location>
        <position position="1"/>
    </location>
</feature>
<evidence type="ECO:0000256" key="1">
    <source>
        <dbReference type="ARBA" id="ARBA00004651"/>
    </source>
</evidence>
<evidence type="ECO:0000256" key="4">
    <source>
        <dbReference type="ARBA" id="ARBA00022597"/>
    </source>
</evidence>
<feature type="transmembrane region" description="Helical" evidence="9">
    <location>
        <begin position="7"/>
        <end position="29"/>
    </location>
</feature>
<dbReference type="InterPro" id="IPR050303">
    <property type="entry name" value="GatZ_KbaZ_carbometab"/>
</dbReference>
<proteinExistence type="predicted"/>
<feature type="transmembrane region" description="Helical" evidence="9">
    <location>
        <begin position="153"/>
        <end position="172"/>
    </location>
</feature>
<evidence type="ECO:0000256" key="9">
    <source>
        <dbReference type="SAM" id="Phobius"/>
    </source>
</evidence>
<dbReference type="Pfam" id="PF03613">
    <property type="entry name" value="EIID-AGA"/>
    <property type="match status" value="1"/>
</dbReference>
<dbReference type="EMBL" id="QXHA01001518">
    <property type="protein sequence ID" value="RIB39545.1"/>
    <property type="molecule type" value="Genomic_DNA"/>
</dbReference>
<feature type="transmembrane region" description="Helical" evidence="9">
    <location>
        <begin position="125"/>
        <end position="146"/>
    </location>
</feature>
<keyword evidence="3" id="KW-1003">Cell membrane</keyword>
<keyword evidence="8 9" id="KW-0472">Membrane</keyword>
<name>A0A418GF77_ECOLX</name>
<feature type="transmembrane region" description="Helical" evidence="9">
    <location>
        <begin position="41"/>
        <end position="61"/>
    </location>
</feature>
<keyword evidence="6 9" id="KW-0812">Transmembrane</keyword>
<dbReference type="PROSITE" id="PS51108">
    <property type="entry name" value="PTS_EIID"/>
    <property type="match status" value="1"/>
</dbReference>
<dbReference type="InterPro" id="IPR004704">
    <property type="entry name" value="PTS_IID_man"/>
</dbReference>
<feature type="transmembrane region" description="Helical" evidence="9">
    <location>
        <begin position="82"/>
        <end position="105"/>
    </location>
</feature>
<organism evidence="10 11">
    <name type="scientific">Escherichia coli</name>
    <dbReference type="NCBI Taxonomy" id="562"/>
    <lineage>
        <taxon>Bacteria</taxon>
        <taxon>Pseudomonadati</taxon>
        <taxon>Pseudomonadota</taxon>
        <taxon>Gammaproteobacteria</taxon>
        <taxon>Enterobacterales</taxon>
        <taxon>Enterobacteriaceae</taxon>
        <taxon>Escherichia</taxon>
    </lineage>
</organism>
<comment type="subcellular location">
    <subcellularLocation>
        <location evidence="1">Cell membrane</location>
        <topology evidence="1">Multi-pass membrane protein</topology>
    </subcellularLocation>
</comment>
<dbReference type="PANTHER" id="PTHR32502:SF5">
    <property type="entry name" value="N-ACETYLGALACTOSAMINE PERMEASE IID COMPONENT-RELATED"/>
    <property type="match status" value="1"/>
</dbReference>
<dbReference type="GO" id="GO:0005886">
    <property type="term" value="C:plasma membrane"/>
    <property type="evidence" value="ECO:0007669"/>
    <property type="project" value="UniProtKB-SubCell"/>
</dbReference>
<evidence type="ECO:0000256" key="8">
    <source>
        <dbReference type="ARBA" id="ARBA00023136"/>
    </source>
</evidence>
<keyword evidence="5" id="KW-0598">Phosphotransferase system</keyword>
<evidence type="ECO:0000313" key="10">
    <source>
        <dbReference type="EMBL" id="RIB39545.1"/>
    </source>
</evidence>
<evidence type="ECO:0000313" key="11">
    <source>
        <dbReference type="Proteomes" id="UP000284508"/>
    </source>
</evidence>
<gene>
    <name evidence="10" type="ORF">D3C88_23365</name>
</gene>
<reference evidence="10 11" key="1">
    <citation type="journal article" date="2018" name="BMC Microbiol.">
        <title>Genome sequencing of strains of the most prevalent clonal group of O1:K1:H7 Escherichia coli that causes neonatal meningitis in France.</title>
        <authorList>
            <person name="Geslain G."/>
            <person name="Birgy A."/>
            <person name="Adiba S."/>
            <person name="Magnan M."/>
            <person name="Courroux C."/>
            <person name="Levy C."/>
            <person name="Cohen R."/>
            <person name="Bidet P."/>
            <person name="Bonacorsi S."/>
        </authorList>
    </citation>
    <scope>NUCLEOTIDE SEQUENCE [LARGE SCALE GENOMIC DNA]</scope>
    <source>
        <strain evidence="10 11">S308</strain>
    </source>
</reference>
<dbReference type="RefSeq" id="WP_348821281.1">
    <property type="nucleotide sequence ID" value="NZ_JAQFKQ010000037.1"/>
</dbReference>
<accession>A0A418GF77</accession>